<keyword evidence="4" id="KW-1185">Reference proteome</keyword>
<dbReference type="SUPFAM" id="SSF49899">
    <property type="entry name" value="Concanavalin A-like lectins/glucanases"/>
    <property type="match status" value="1"/>
</dbReference>
<evidence type="ECO:0000259" key="2">
    <source>
        <dbReference type="PROSITE" id="PS50060"/>
    </source>
</evidence>
<dbReference type="Gene3D" id="2.60.120.200">
    <property type="match status" value="1"/>
</dbReference>
<evidence type="ECO:0000256" key="1">
    <source>
        <dbReference type="SAM" id="SignalP"/>
    </source>
</evidence>
<dbReference type="PROSITE" id="PS50060">
    <property type="entry name" value="MAM_2"/>
    <property type="match status" value="1"/>
</dbReference>
<proteinExistence type="predicted"/>
<dbReference type="GO" id="GO:0016020">
    <property type="term" value="C:membrane"/>
    <property type="evidence" value="ECO:0007669"/>
    <property type="project" value="InterPro"/>
</dbReference>
<evidence type="ECO:0000313" key="3">
    <source>
        <dbReference type="EMBL" id="VDM78084.1"/>
    </source>
</evidence>
<feature type="domain" description="MAM" evidence="2">
    <location>
        <begin position="20"/>
        <end position="165"/>
    </location>
</feature>
<dbReference type="Pfam" id="PF00629">
    <property type="entry name" value="MAM"/>
    <property type="match status" value="1"/>
</dbReference>
<gene>
    <name evidence="3" type="ORF">SVUK_LOCUS13082</name>
</gene>
<sequence>MKSLAVVFMVIALTQCQSIIDCKFEYNLCGWTAESPWTIADRTFVPSPLNLSPMTLIGDGAFITAQGHFGSNSTADLISPVMAPTETHNVLSFKYTKTIGDANLQIMLKEGTNYRNLDHISTNILAFWIRRSLVVPRTGQPYQIVFRVSKLRTGFDFISIDDVMLRRSGKPVLTADEDLLSESSAVSVYQKFGSEESLIWTQSGITLAGWNRIRLPM</sequence>
<protein>
    <recommendedName>
        <fullName evidence="2">MAM domain-containing protein</fullName>
    </recommendedName>
</protein>
<reference evidence="3 4" key="1">
    <citation type="submission" date="2018-11" db="EMBL/GenBank/DDBJ databases">
        <authorList>
            <consortium name="Pathogen Informatics"/>
        </authorList>
    </citation>
    <scope>NUCLEOTIDE SEQUENCE [LARGE SCALE GENOMIC DNA]</scope>
</reference>
<evidence type="ECO:0000313" key="4">
    <source>
        <dbReference type="Proteomes" id="UP000270094"/>
    </source>
</evidence>
<accession>A0A3P7JIE7</accession>
<dbReference type="Proteomes" id="UP000270094">
    <property type="component" value="Unassembled WGS sequence"/>
</dbReference>
<organism evidence="3 4">
    <name type="scientific">Strongylus vulgaris</name>
    <name type="common">Blood worm</name>
    <dbReference type="NCBI Taxonomy" id="40348"/>
    <lineage>
        <taxon>Eukaryota</taxon>
        <taxon>Metazoa</taxon>
        <taxon>Ecdysozoa</taxon>
        <taxon>Nematoda</taxon>
        <taxon>Chromadorea</taxon>
        <taxon>Rhabditida</taxon>
        <taxon>Rhabditina</taxon>
        <taxon>Rhabditomorpha</taxon>
        <taxon>Strongyloidea</taxon>
        <taxon>Strongylidae</taxon>
        <taxon>Strongylus</taxon>
    </lineage>
</organism>
<keyword evidence="1" id="KW-0732">Signal</keyword>
<dbReference type="AlphaFoldDB" id="A0A3P7JIE7"/>
<name>A0A3P7JIE7_STRVU</name>
<feature type="signal peptide" evidence="1">
    <location>
        <begin position="1"/>
        <end position="16"/>
    </location>
</feature>
<feature type="non-terminal residue" evidence="3">
    <location>
        <position position="217"/>
    </location>
</feature>
<dbReference type="SMART" id="SM00137">
    <property type="entry name" value="MAM"/>
    <property type="match status" value="1"/>
</dbReference>
<dbReference type="InterPro" id="IPR000998">
    <property type="entry name" value="MAM_dom"/>
</dbReference>
<dbReference type="EMBL" id="UYYB01100955">
    <property type="protein sequence ID" value="VDM78084.1"/>
    <property type="molecule type" value="Genomic_DNA"/>
</dbReference>
<feature type="chain" id="PRO_5018107365" description="MAM domain-containing protein" evidence="1">
    <location>
        <begin position="17"/>
        <end position="217"/>
    </location>
</feature>
<dbReference type="OrthoDB" id="5807587at2759"/>
<dbReference type="InterPro" id="IPR013320">
    <property type="entry name" value="ConA-like_dom_sf"/>
</dbReference>